<dbReference type="AlphaFoldDB" id="A0A1Q9LSD2"/>
<name>A0A1Q9LSD2_9PSEU</name>
<evidence type="ECO:0000313" key="9">
    <source>
        <dbReference type="EMBL" id="OLR94904.1"/>
    </source>
</evidence>
<keyword evidence="4" id="KW-1003">Cell membrane</keyword>
<reference evidence="9 10" key="1">
    <citation type="submission" date="2016-10" db="EMBL/GenBank/DDBJ databases">
        <title>The Draft Genome Sequence of Actinokineospora bangkokensis 44EHWT reveals the biosynthetic pathway of antifungal compounds Thailandins with unusual extender unit butylmalonyl-CoA.</title>
        <authorList>
            <person name="Greule A."/>
            <person name="Intra B."/>
            <person name="Flemming S."/>
            <person name="Rommel M.G."/>
            <person name="Panbangred W."/>
            <person name="Bechthold A."/>
        </authorList>
    </citation>
    <scope>NUCLEOTIDE SEQUENCE [LARGE SCALE GENOMIC DNA]</scope>
    <source>
        <strain evidence="9 10">44EHW</strain>
    </source>
</reference>
<dbReference type="EMBL" id="MKQR01000006">
    <property type="protein sequence ID" value="OLR94904.1"/>
    <property type="molecule type" value="Genomic_DNA"/>
</dbReference>
<dbReference type="STRING" id="1193682.BJP25_09520"/>
<evidence type="ECO:0000256" key="4">
    <source>
        <dbReference type="ARBA" id="ARBA00022475"/>
    </source>
</evidence>
<dbReference type="PANTHER" id="PTHR34979">
    <property type="entry name" value="INNER MEMBRANE PROTEIN YGAZ"/>
    <property type="match status" value="1"/>
</dbReference>
<evidence type="ECO:0000256" key="6">
    <source>
        <dbReference type="ARBA" id="ARBA00022989"/>
    </source>
</evidence>
<feature type="transmembrane region" description="Helical" evidence="8">
    <location>
        <begin position="12"/>
        <end position="35"/>
    </location>
</feature>
<keyword evidence="3" id="KW-0813">Transport</keyword>
<feature type="transmembrane region" description="Helical" evidence="8">
    <location>
        <begin position="157"/>
        <end position="175"/>
    </location>
</feature>
<evidence type="ECO:0000256" key="1">
    <source>
        <dbReference type="ARBA" id="ARBA00004651"/>
    </source>
</evidence>
<feature type="transmembrane region" description="Helical" evidence="8">
    <location>
        <begin position="187"/>
        <end position="218"/>
    </location>
</feature>
<accession>A0A1Q9LSD2</accession>
<keyword evidence="10" id="KW-1185">Reference proteome</keyword>
<dbReference type="PANTHER" id="PTHR34979:SF1">
    <property type="entry name" value="INNER MEMBRANE PROTEIN YGAZ"/>
    <property type="match status" value="1"/>
</dbReference>
<gene>
    <name evidence="9" type="ORF">BJP25_09520</name>
</gene>
<dbReference type="GO" id="GO:0005886">
    <property type="term" value="C:plasma membrane"/>
    <property type="evidence" value="ECO:0007669"/>
    <property type="project" value="UniProtKB-SubCell"/>
</dbReference>
<dbReference type="RefSeq" id="WP_075973470.1">
    <property type="nucleotide sequence ID" value="NZ_MKQR01000006.1"/>
</dbReference>
<dbReference type="Proteomes" id="UP000186040">
    <property type="component" value="Unassembled WGS sequence"/>
</dbReference>
<evidence type="ECO:0000313" key="10">
    <source>
        <dbReference type="Proteomes" id="UP000186040"/>
    </source>
</evidence>
<evidence type="ECO:0000256" key="8">
    <source>
        <dbReference type="SAM" id="Phobius"/>
    </source>
</evidence>
<dbReference type="OrthoDB" id="5195391at2"/>
<dbReference type="Pfam" id="PF03591">
    <property type="entry name" value="AzlC"/>
    <property type="match status" value="1"/>
</dbReference>
<dbReference type="GO" id="GO:1903785">
    <property type="term" value="P:L-valine transmembrane transport"/>
    <property type="evidence" value="ECO:0007669"/>
    <property type="project" value="TreeGrafter"/>
</dbReference>
<keyword evidence="5 8" id="KW-0812">Transmembrane</keyword>
<proteinExistence type="inferred from homology"/>
<dbReference type="InterPro" id="IPR011606">
    <property type="entry name" value="Brnchd-chn_aa_trnsp_permease"/>
</dbReference>
<evidence type="ECO:0000256" key="5">
    <source>
        <dbReference type="ARBA" id="ARBA00022692"/>
    </source>
</evidence>
<comment type="similarity">
    <text evidence="2">Belongs to the AzlC family.</text>
</comment>
<evidence type="ECO:0000256" key="3">
    <source>
        <dbReference type="ARBA" id="ARBA00022448"/>
    </source>
</evidence>
<evidence type="ECO:0000256" key="7">
    <source>
        <dbReference type="ARBA" id="ARBA00023136"/>
    </source>
</evidence>
<keyword evidence="7 8" id="KW-0472">Membrane</keyword>
<comment type="subcellular location">
    <subcellularLocation>
        <location evidence="1">Cell membrane</location>
        <topology evidence="1">Multi-pass membrane protein</topology>
    </subcellularLocation>
</comment>
<organism evidence="9 10">
    <name type="scientific">Actinokineospora bangkokensis</name>
    <dbReference type="NCBI Taxonomy" id="1193682"/>
    <lineage>
        <taxon>Bacteria</taxon>
        <taxon>Bacillati</taxon>
        <taxon>Actinomycetota</taxon>
        <taxon>Actinomycetes</taxon>
        <taxon>Pseudonocardiales</taxon>
        <taxon>Pseudonocardiaceae</taxon>
        <taxon>Actinokineospora</taxon>
    </lineage>
</organism>
<comment type="caution">
    <text evidence="9">The sequence shown here is derived from an EMBL/GenBank/DDBJ whole genome shotgun (WGS) entry which is preliminary data.</text>
</comment>
<protein>
    <submittedName>
        <fullName evidence="9">Branched-chain amino acid permease</fullName>
    </submittedName>
</protein>
<sequence>MRFPPGSPERALLTDVALVALAVTAIALSYGATAVAGGLPLWFPVLLSCVVLAGGAEFLFLGVVLAGGNPLAGMAAGLLVNSRHLPYGLALPDVLGRGPRRLLGVHLMNDESVAMAIAQDTPHRKRLAYWLCGLAVSTCWPLGTALGGLIGTLVPDTAALGLDAVFPAVLLALIADSLRDSTTRAGAVIGAVLALAATPVLPAGLPVLIAILGALVALREPKVRVAA</sequence>
<feature type="transmembrane region" description="Helical" evidence="8">
    <location>
        <begin position="127"/>
        <end position="151"/>
    </location>
</feature>
<evidence type="ECO:0000256" key="2">
    <source>
        <dbReference type="ARBA" id="ARBA00010735"/>
    </source>
</evidence>
<keyword evidence="6 8" id="KW-1133">Transmembrane helix</keyword>